<keyword evidence="4" id="KW-1185">Reference proteome</keyword>
<name>K0AVC4_GOTA9</name>
<dbReference type="AlphaFoldDB" id="K0AVC4"/>
<dbReference type="OrthoDB" id="1707667at2"/>
<reference evidence="3 4" key="1">
    <citation type="journal article" date="2012" name="PLoS ONE">
        <title>The purine-utilizing bacterium Clostridium acidurici 9a: a genome-guided metabolic reconsideration.</title>
        <authorList>
            <person name="Hartwich K."/>
            <person name="Poehlein A."/>
            <person name="Daniel R."/>
        </authorList>
    </citation>
    <scope>NUCLEOTIDE SEQUENCE [LARGE SCALE GENOMIC DNA]</scope>
    <source>
        <strain evidence="4">ATCC 7906 / DSM 604 / BCRC 14475 / CIP 104303 / KCTC 5404 / NCIMB 10678 / 9a</strain>
    </source>
</reference>
<organism evidence="3 4">
    <name type="scientific">Gottschalkia acidurici (strain ATCC 7906 / DSM 604 / BCRC 14475 / CIP 104303 / KCTC 5404 / NCIMB 10678 / 9a)</name>
    <name type="common">Clostridium acidurici</name>
    <dbReference type="NCBI Taxonomy" id="1128398"/>
    <lineage>
        <taxon>Bacteria</taxon>
        <taxon>Bacillati</taxon>
        <taxon>Bacillota</taxon>
        <taxon>Tissierellia</taxon>
        <taxon>Tissierellales</taxon>
        <taxon>Gottschalkiaceae</taxon>
        <taxon>Gottschalkia</taxon>
    </lineage>
</organism>
<keyword evidence="2" id="KW-0812">Transmembrane</keyword>
<feature type="region of interest" description="Disordered" evidence="1">
    <location>
        <begin position="185"/>
        <end position="209"/>
    </location>
</feature>
<dbReference type="Pfam" id="PF05137">
    <property type="entry name" value="PilN"/>
    <property type="match status" value="1"/>
</dbReference>
<dbReference type="eggNOG" id="COG3166">
    <property type="taxonomic scope" value="Bacteria"/>
</dbReference>
<evidence type="ECO:0000313" key="4">
    <source>
        <dbReference type="Proteomes" id="UP000006094"/>
    </source>
</evidence>
<dbReference type="EMBL" id="CP003326">
    <property type="protein sequence ID" value="AFS77803.1"/>
    <property type="molecule type" value="Genomic_DNA"/>
</dbReference>
<gene>
    <name evidence="3" type="ordered locus">Curi_c07300</name>
</gene>
<protein>
    <submittedName>
        <fullName evidence="3">Fimbrial assembly family protein</fullName>
    </submittedName>
</protein>
<keyword evidence="2" id="KW-0472">Membrane</keyword>
<dbReference type="RefSeq" id="WP_014966940.1">
    <property type="nucleotide sequence ID" value="NC_018664.1"/>
</dbReference>
<dbReference type="KEGG" id="cad:Curi_c07300"/>
<feature type="transmembrane region" description="Helical" evidence="2">
    <location>
        <begin position="23"/>
        <end position="41"/>
    </location>
</feature>
<evidence type="ECO:0000313" key="3">
    <source>
        <dbReference type="EMBL" id="AFS77803.1"/>
    </source>
</evidence>
<evidence type="ECO:0000256" key="2">
    <source>
        <dbReference type="SAM" id="Phobius"/>
    </source>
</evidence>
<evidence type="ECO:0000256" key="1">
    <source>
        <dbReference type="SAM" id="MobiDB-lite"/>
    </source>
</evidence>
<dbReference type="HOGENOM" id="CLU_101301_0_0_9"/>
<keyword evidence="2" id="KW-1133">Transmembrane helix</keyword>
<accession>K0AVC4</accession>
<dbReference type="STRING" id="1128398.Curi_c07300"/>
<dbReference type="InterPro" id="IPR007813">
    <property type="entry name" value="PilN"/>
</dbReference>
<dbReference type="Proteomes" id="UP000006094">
    <property type="component" value="Chromosome"/>
</dbReference>
<proteinExistence type="predicted"/>
<sequence length="209" mass="24567">MRDINFFESYINKKDNKIDRKKTILIGIGLIVFIVSIYVFTNKVRVHRLNKEIANITEELEGVASIEKKKSLNQKKDMLDNLKIKDQKVNIIINELQKKDNLGAHIIELITNSMSEDIFLKSMTINQSDVDIEGIGRNRGGIAKLEANIRQVRYFEDVFISNIVLEEEFYKFNIKIKFMENNKETKKVKDEKNNKKIKKDEEERKNEIK</sequence>